<dbReference type="EMBL" id="CAESAL010000083">
    <property type="protein sequence ID" value="CAB4345923.1"/>
    <property type="molecule type" value="Genomic_DNA"/>
</dbReference>
<reference evidence="2" key="1">
    <citation type="submission" date="2020-05" db="EMBL/GenBank/DDBJ databases">
        <authorList>
            <person name="Chiriac C."/>
            <person name="Salcher M."/>
            <person name="Ghai R."/>
            <person name="Kavagutti S V."/>
        </authorList>
    </citation>
    <scope>NUCLEOTIDE SEQUENCE</scope>
</reference>
<evidence type="ECO:0000313" key="2">
    <source>
        <dbReference type="EMBL" id="CAB4963723.1"/>
    </source>
</evidence>
<sequence>MSGEAEQHAEWACGNLRVNRCASVMSSKRLGHDFAPQVGSGVYLNESERNWAVDVSSETLHPLDFSFRSDDVFASRTHGGELKYGSAAASHCATKAKEFIFGSEGAGNRFTIHGAMAECA</sequence>
<accession>A0A6J7L9W4</accession>
<dbReference type="EMBL" id="CAFBRD010000094">
    <property type="protein sequence ID" value="CAB5078272.1"/>
    <property type="molecule type" value="Genomic_DNA"/>
</dbReference>
<proteinExistence type="predicted"/>
<gene>
    <name evidence="1" type="ORF">UFOPK3331_01661</name>
    <name evidence="2" type="ORF">UFOPK3785_01683</name>
    <name evidence="3" type="ORF">UFOPK4371_01448</name>
</gene>
<name>A0A6J7L9W4_9ZZZZ</name>
<evidence type="ECO:0000313" key="1">
    <source>
        <dbReference type="EMBL" id="CAB4345923.1"/>
    </source>
</evidence>
<dbReference type="AlphaFoldDB" id="A0A6J7L9W4"/>
<protein>
    <submittedName>
        <fullName evidence="2">Unannotated protein</fullName>
    </submittedName>
</protein>
<evidence type="ECO:0000313" key="3">
    <source>
        <dbReference type="EMBL" id="CAB5078272.1"/>
    </source>
</evidence>
<organism evidence="2">
    <name type="scientific">freshwater metagenome</name>
    <dbReference type="NCBI Taxonomy" id="449393"/>
    <lineage>
        <taxon>unclassified sequences</taxon>
        <taxon>metagenomes</taxon>
        <taxon>ecological metagenomes</taxon>
    </lineage>
</organism>
<dbReference type="EMBL" id="CAFBNJ010000116">
    <property type="protein sequence ID" value="CAB4963723.1"/>
    <property type="molecule type" value="Genomic_DNA"/>
</dbReference>